<protein>
    <submittedName>
        <fullName evidence="17">Fatty-acyl-CoA synthase</fullName>
    </submittedName>
</protein>
<evidence type="ECO:0000256" key="5">
    <source>
        <dbReference type="ARBA" id="ARBA00022598"/>
    </source>
</evidence>
<evidence type="ECO:0000259" key="16">
    <source>
        <dbReference type="Pfam" id="PF13193"/>
    </source>
</evidence>
<keyword evidence="5" id="KW-0436">Ligase</keyword>
<keyword evidence="4" id="KW-1003">Cell membrane</keyword>
<comment type="subcellular location">
    <subcellularLocation>
        <location evidence="1">Cell membrane</location>
        <topology evidence="1">Multi-pass membrane protein</topology>
    </subcellularLocation>
    <subcellularLocation>
        <location evidence="13">Peroxisome membrane</location>
    </subcellularLocation>
</comment>
<feature type="region of interest" description="Disordered" evidence="14">
    <location>
        <begin position="1"/>
        <end position="22"/>
    </location>
</feature>
<keyword evidence="9" id="KW-1133">Transmembrane helix</keyword>
<name>A0A1G6DW82_9HYPH</name>
<dbReference type="PANTHER" id="PTHR43107:SF15">
    <property type="entry name" value="FATTY ACID TRANSPORT PROTEIN 3, ISOFORM A"/>
    <property type="match status" value="1"/>
</dbReference>
<dbReference type="InterPro" id="IPR045851">
    <property type="entry name" value="AMP-bd_C_sf"/>
</dbReference>
<evidence type="ECO:0000256" key="11">
    <source>
        <dbReference type="ARBA" id="ARBA00023136"/>
    </source>
</evidence>
<evidence type="ECO:0000256" key="4">
    <source>
        <dbReference type="ARBA" id="ARBA00022475"/>
    </source>
</evidence>
<dbReference type="Pfam" id="PF00501">
    <property type="entry name" value="AMP-binding"/>
    <property type="match status" value="1"/>
</dbReference>
<evidence type="ECO:0000256" key="6">
    <source>
        <dbReference type="ARBA" id="ARBA00022692"/>
    </source>
</evidence>
<dbReference type="NCBIfam" id="NF006134">
    <property type="entry name" value="PRK08279.1"/>
    <property type="match status" value="1"/>
</dbReference>
<dbReference type="SUPFAM" id="SSF56801">
    <property type="entry name" value="Acetyl-CoA synthetase-like"/>
    <property type="match status" value="1"/>
</dbReference>
<dbReference type="GO" id="GO:0005324">
    <property type="term" value="F:long-chain fatty acid transmembrane transporter activity"/>
    <property type="evidence" value="ECO:0007669"/>
    <property type="project" value="TreeGrafter"/>
</dbReference>
<evidence type="ECO:0000256" key="14">
    <source>
        <dbReference type="SAM" id="MobiDB-lite"/>
    </source>
</evidence>
<dbReference type="GO" id="GO:0004467">
    <property type="term" value="F:long-chain fatty acid-CoA ligase activity"/>
    <property type="evidence" value="ECO:0007669"/>
    <property type="project" value="TreeGrafter"/>
</dbReference>
<feature type="domain" description="AMP-dependent synthetase/ligase" evidence="15">
    <location>
        <begin position="49"/>
        <end position="372"/>
    </location>
</feature>
<keyword evidence="8" id="KW-0067">ATP-binding</keyword>
<dbReference type="PANTHER" id="PTHR43107">
    <property type="entry name" value="LONG-CHAIN FATTY ACID TRANSPORT PROTEIN"/>
    <property type="match status" value="1"/>
</dbReference>
<evidence type="ECO:0000256" key="12">
    <source>
        <dbReference type="ARBA" id="ARBA00023140"/>
    </source>
</evidence>
<organism evidence="17 18">
    <name type="scientific">Bauldia litoralis</name>
    <dbReference type="NCBI Taxonomy" id="665467"/>
    <lineage>
        <taxon>Bacteria</taxon>
        <taxon>Pseudomonadati</taxon>
        <taxon>Pseudomonadota</taxon>
        <taxon>Alphaproteobacteria</taxon>
        <taxon>Hyphomicrobiales</taxon>
        <taxon>Kaistiaceae</taxon>
        <taxon>Bauldia</taxon>
    </lineage>
</organism>
<evidence type="ECO:0000256" key="2">
    <source>
        <dbReference type="ARBA" id="ARBA00006432"/>
    </source>
</evidence>
<evidence type="ECO:0000256" key="8">
    <source>
        <dbReference type="ARBA" id="ARBA00022840"/>
    </source>
</evidence>
<dbReference type="InterPro" id="IPR025110">
    <property type="entry name" value="AMP-bd_C"/>
</dbReference>
<keyword evidence="12" id="KW-0576">Peroxisome</keyword>
<dbReference type="AlphaFoldDB" id="A0A1G6DW82"/>
<dbReference type="Gene3D" id="3.40.50.12780">
    <property type="entry name" value="N-terminal domain of ligase-like"/>
    <property type="match status" value="1"/>
</dbReference>
<reference evidence="17 18" key="1">
    <citation type="submission" date="2016-10" db="EMBL/GenBank/DDBJ databases">
        <authorList>
            <person name="de Groot N.N."/>
        </authorList>
    </citation>
    <scope>NUCLEOTIDE SEQUENCE [LARGE SCALE GENOMIC DNA]</scope>
    <source>
        <strain evidence="17 18">ATCC 35022</strain>
    </source>
</reference>
<feature type="domain" description="AMP-binding enzyme C-terminal" evidence="16">
    <location>
        <begin position="482"/>
        <end position="556"/>
    </location>
</feature>
<dbReference type="GO" id="GO:0044539">
    <property type="term" value="P:long-chain fatty acid import into cell"/>
    <property type="evidence" value="ECO:0007669"/>
    <property type="project" value="TreeGrafter"/>
</dbReference>
<dbReference type="InterPro" id="IPR000873">
    <property type="entry name" value="AMP-dep_synth/lig_dom"/>
</dbReference>
<dbReference type="InterPro" id="IPR042099">
    <property type="entry name" value="ANL_N_sf"/>
</dbReference>
<evidence type="ECO:0000313" key="17">
    <source>
        <dbReference type="EMBL" id="SDB49035.1"/>
    </source>
</evidence>
<dbReference type="Proteomes" id="UP000199071">
    <property type="component" value="Unassembled WGS sequence"/>
</dbReference>
<keyword evidence="6" id="KW-0812">Transmembrane</keyword>
<dbReference type="EMBL" id="FMXQ01000008">
    <property type="protein sequence ID" value="SDB49035.1"/>
    <property type="molecule type" value="Genomic_DNA"/>
</dbReference>
<sequence>MATPMSRDAPSPARDASPGGSSKGWLRALEMTARLDDAPLRTLPVVIDELAERFGDAPALLSDRECLSFSALAERSRRYARWALDQGIAPGDVVCLLMPNCPDYMAFWLGVSRVGGVVALLNTNLTAASLAHCIGVVAPKHLVVADDYRAAIASPELTHAAPKTWTIGGGPDAGDSTLTPLVAGAYDGAPLVADETRPVTLSDRALCIYTSGTTGLPKAANISHRRIMAWAYWFAGMTDVGPDDRMYDCLPMYHSIGGIVAPASVLVGGGSVVLRERFSVGEFWNDIVRWDCTLFQYIGELCRYLNAALPSPAERRHRLRLCCGNGLRADVWEAFQERFRIPQILEFYAATEGTFSLYNLEGKPGSIGRIPPYLAHRFPAAIVRFDADANAPVRDTAGLCIRCARNEVGEAIGRIGDGGTRFEGYTSDDETEGKVLRDVFAPGDAWFRTGDLMRQDEKGFFYFVDRVGGSFRWKGENVSTLEVHAAIAACPGVLDAQVYGVAVPGADGRAGMAALEIADDFDLATLHAHLDDRLPAYARPLFLRIRAELEVTETFKPKTFHLASEGFDPEAIADVLYFDDPTEKAYARLDSDLYARIVAGRVRL</sequence>
<accession>A0A1G6DW82</accession>
<evidence type="ECO:0000256" key="10">
    <source>
        <dbReference type="ARBA" id="ARBA00023055"/>
    </source>
</evidence>
<keyword evidence="3" id="KW-0813">Transport</keyword>
<gene>
    <name evidence="17" type="ORF">SAMN02982931_03826</name>
</gene>
<dbReference type="GO" id="GO:0005524">
    <property type="term" value="F:ATP binding"/>
    <property type="evidence" value="ECO:0007669"/>
    <property type="project" value="UniProtKB-KW"/>
</dbReference>
<keyword evidence="18" id="KW-1185">Reference proteome</keyword>
<evidence type="ECO:0000256" key="3">
    <source>
        <dbReference type="ARBA" id="ARBA00022448"/>
    </source>
</evidence>
<keyword evidence="10" id="KW-0445">Lipid transport</keyword>
<dbReference type="FunFam" id="3.40.50.12780:FF:000019">
    <property type="entry name" value="Long-chain fatty acid transporter"/>
    <property type="match status" value="1"/>
</dbReference>
<proteinExistence type="inferred from homology"/>
<dbReference type="Gene3D" id="3.30.300.30">
    <property type="match status" value="1"/>
</dbReference>
<dbReference type="STRING" id="665467.SAMN02982931_03826"/>
<keyword evidence="7" id="KW-0547">Nucleotide-binding</keyword>
<evidence type="ECO:0000256" key="7">
    <source>
        <dbReference type="ARBA" id="ARBA00022741"/>
    </source>
</evidence>
<evidence type="ECO:0000256" key="1">
    <source>
        <dbReference type="ARBA" id="ARBA00004651"/>
    </source>
</evidence>
<evidence type="ECO:0000256" key="9">
    <source>
        <dbReference type="ARBA" id="ARBA00022989"/>
    </source>
</evidence>
<evidence type="ECO:0000256" key="13">
    <source>
        <dbReference type="ARBA" id="ARBA00046271"/>
    </source>
</evidence>
<evidence type="ECO:0000259" key="15">
    <source>
        <dbReference type="Pfam" id="PF00501"/>
    </source>
</evidence>
<keyword evidence="11" id="KW-0472">Membrane</keyword>
<comment type="similarity">
    <text evidence="2">Belongs to the ATP-dependent AMP-binding enzyme family.</text>
</comment>
<evidence type="ECO:0000313" key="18">
    <source>
        <dbReference type="Proteomes" id="UP000199071"/>
    </source>
</evidence>
<dbReference type="Pfam" id="PF13193">
    <property type="entry name" value="AMP-binding_C"/>
    <property type="match status" value="1"/>
</dbReference>
<dbReference type="GO" id="GO:0005886">
    <property type="term" value="C:plasma membrane"/>
    <property type="evidence" value="ECO:0007669"/>
    <property type="project" value="UniProtKB-SubCell"/>
</dbReference>